<sequence>MLDPATGSVTTTTQTPAGTYTLTYTLCDSANPAVCQVTTATVTVTPRPTVVNPQPDAGTATAGTAAMPVADVRNNDTNNGQPATATNSTITVGADPATQAAAAQGVVLDPATGSVTTTAQTPAGTYTLTYTLCDSANPTVCQVAAVTVTVTAPASKDAPPVPTLSKYGLLIGAAMVGLLGWQQSRRRQRMQGLCSPARGGSMNA</sequence>
<proteinExistence type="predicted"/>
<dbReference type="RefSeq" id="WP_184711760.1">
    <property type="nucleotide sequence ID" value="NZ_JACHKZ010000061.1"/>
</dbReference>
<dbReference type="EMBL" id="JACHKZ010000061">
    <property type="protein sequence ID" value="MBB6580117.1"/>
    <property type="molecule type" value="Genomic_DNA"/>
</dbReference>
<organism evidence="2 3">
    <name type="scientific">Comamonas odontotermitis</name>
    <dbReference type="NCBI Taxonomy" id="379895"/>
    <lineage>
        <taxon>Bacteria</taxon>
        <taxon>Pseudomonadati</taxon>
        <taxon>Pseudomonadota</taxon>
        <taxon>Betaproteobacteria</taxon>
        <taxon>Burkholderiales</taxon>
        <taxon>Comamonadaceae</taxon>
        <taxon>Comamonas</taxon>
    </lineage>
</organism>
<evidence type="ECO:0000313" key="3">
    <source>
        <dbReference type="Proteomes" id="UP000562492"/>
    </source>
</evidence>
<protein>
    <recommendedName>
        <fullName evidence="1">IPTL-CTERM protein sorting domain-containing protein</fullName>
    </recommendedName>
</protein>
<accession>A0ABR6RLT9</accession>
<evidence type="ECO:0000259" key="1">
    <source>
        <dbReference type="Pfam" id="PF18203"/>
    </source>
</evidence>
<dbReference type="NCBIfam" id="TIGR04174">
    <property type="entry name" value="IPTL_CTERM"/>
    <property type="match status" value="1"/>
</dbReference>
<keyword evidence="3" id="KW-1185">Reference proteome</keyword>
<comment type="caution">
    <text evidence="2">The sequence shown here is derived from an EMBL/GenBank/DDBJ whole genome shotgun (WGS) entry which is preliminary data.</text>
</comment>
<evidence type="ECO:0000313" key="2">
    <source>
        <dbReference type="EMBL" id="MBB6580117.1"/>
    </source>
</evidence>
<reference evidence="2 3" key="1">
    <citation type="submission" date="2020-08" db="EMBL/GenBank/DDBJ databases">
        <title>Functional genomics of gut bacteria from endangered species of beetles.</title>
        <authorList>
            <person name="Carlos-Shanley C."/>
        </authorList>
    </citation>
    <scope>NUCLEOTIDE SEQUENCE [LARGE SCALE GENOMIC DNA]</scope>
    <source>
        <strain evidence="2 3">S00124</strain>
    </source>
</reference>
<feature type="domain" description="IPTL-CTERM protein sorting" evidence="1">
    <location>
        <begin position="160"/>
        <end position="186"/>
    </location>
</feature>
<gene>
    <name evidence="2" type="ORF">HNP33_004248</name>
</gene>
<dbReference type="Pfam" id="PF18203">
    <property type="entry name" value="IPTL-CTERM"/>
    <property type="match status" value="1"/>
</dbReference>
<dbReference type="Proteomes" id="UP000562492">
    <property type="component" value="Unassembled WGS sequence"/>
</dbReference>
<dbReference type="InterPro" id="IPR026442">
    <property type="entry name" value="IPTL_CTERM"/>
</dbReference>
<name>A0ABR6RLT9_9BURK</name>